<feature type="compositionally biased region" description="Gly residues" evidence="3">
    <location>
        <begin position="244"/>
        <end position="254"/>
    </location>
</feature>
<protein>
    <submittedName>
        <fullName evidence="5">Protein SET</fullName>
    </submittedName>
</protein>
<organism evidence="4 5">
    <name type="scientific">Meloidogyne floridensis</name>
    <dbReference type="NCBI Taxonomy" id="298350"/>
    <lineage>
        <taxon>Eukaryota</taxon>
        <taxon>Metazoa</taxon>
        <taxon>Ecdysozoa</taxon>
        <taxon>Nematoda</taxon>
        <taxon>Chromadorea</taxon>
        <taxon>Rhabditida</taxon>
        <taxon>Tylenchina</taxon>
        <taxon>Tylenchomorpha</taxon>
        <taxon>Tylenchoidea</taxon>
        <taxon>Meloidogynidae</taxon>
        <taxon>Meloidogyninae</taxon>
        <taxon>Meloidogyne</taxon>
    </lineage>
</organism>
<keyword evidence="4" id="KW-1185">Reference proteome</keyword>
<proteinExistence type="inferred from homology"/>
<accession>A0A915P9T9</accession>
<feature type="region of interest" description="Disordered" evidence="3">
    <location>
        <begin position="223"/>
        <end position="254"/>
    </location>
</feature>
<dbReference type="Gene3D" id="1.20.5.1500">
    <property type="match status" value="1"/>
</dbReference>
<dbReference type="InterPro" id="IPR002164">
    <property type="entry name" value="NAP_family"/>
</dbReference>
<name>A0A915P9T9_9BILA</name>
<evidence type="ECO:0000256" key="1">
    <source>
        <dbReference type="ARBA" id="ARBA00009947"/>
    </source>
</evidence>
<evidence type="ECO:0000256" key="3">
    <source>
        <dbReference type="SAM" id="MobiDB-lite"/>
    </source>
</evidence>
<comment type="similarity">
    <text evidence="1 2">Belongs to the nucleosome assembly protein (NAP) family.</text>
</comment>
<dbReference type="Proteomes" id="UP000887560">
    <property type="component" value="Unplaced"/>
</dbReference>
<dbReference type="PANTHER" id="PTHR11875">
    <property type="entry name" value="TESTIS-SPECIFIC Y-ENCODED PROTEIN"/>
    <property type="match status" value="1"/>
</dbReference>
<dbReference type="GO" id="GO:0006334">
    <property type="term" value="P:nucleosome assembly"/>
    <property type="evidence" value="ECO:0007669"/>
    <property type="project" value="InterPro"/>
</dbReference>
<dbReference type="SUPFAM" id="SSF143113">
    <property type="entry name" value="NAP-like"/>
    <property type="match status" value="1"/>
</dbReference>
<dbReference type="WBParaSite" id="scf7180000424638.g13663">
    <property type="protein sequence ID" value="scf7180000424638.g13663"/>
    <property type="gene ID" value="scf7180000424638.g13663"/>
</dbReference>
<feature type="compositionally biased region" description="Acidic residues" evidence="3">
    <location>
        <begin position="223"/>
        <end position="237"/>
    </location>
</feature>
<sequence>MNNEPDVKRAKIENSEKANDDKQAKYDHGTETQKALEELDNVQSALDNLNEIASEEILKVEQKYNQQRKPYFEQRSELIKKITNFWVTVFINHPQISSIMEEEEEECLHYLTKLEIEEFEDIKAGYKIKFTFDVNPYFENTEIFKEYNWSGADPRCSSTPIQWKPGKQKQLMNGAGKNGGENRSFFKWLCEESDPMSDDIAEVIKDDIWPNPLQYYLAPEVEAADEEGCEDDDDGGLAEDYGGYEDGNGNFGGE</sequence>
<evidence type="ECO:0000313" key="5">
    <source>
        <dbReference type="WBParaSite" id="scf7180000424638.g13663"/>
    </source>
</evidence>
<dbReference type="GO" id="GO:0005634">
    <property type="term" value="C:nucleus"/>
    <property type="evidence" value="ECO:0007669"/>
    <property type="project" value="InterPro"/>
</dbReference>
<feature type="region of interest" description="Disordered" evidence="3">
    <location>
        <begin position="1"/>
        <end position="30"/>
    </location>
</feature>
<dbReference type="Gene3D" id="3.30.1120.90">
    <property type="entry name" value="Nucleosome assembly protein"/>
    <property type="match status" value="1"/>
</dbReference>
<dbReference type="Pfam" id="PF00956">
    <property type="entry name" value="NAP"/>
    <property type="match status" value="1"/>
</dbReference>
<reference evidence="5" key="1">
    <citation type="submission" date="2022-11" db="UniProtKB">
        <authorList>
            <consortium name="WormBaseParasite"/>
        </authorList>
    </citation>
    <scope>IDENTIFICATION</scope>
</reference>
<evidence type="ECO:0000256" key="2">
    <source>
        <dbReference type="RuleBase" id="RU003876"/>
    </source>
</evidence>
<dbReference type="AlphaFoldDB" id="A0A915P9T9"/>
<dbReference type="FunFam" id="3.30.1120.90:FF:000002">
    <property type="entry name" value="Testis-specific Y-encoded-like protein 2"/>
    <property type="match status" value="1"/>
</dbReference>
<dbReference type="InterPro" id="IPR037231">
    <property type="entry name" value="NAP-like_sf"/>
</dbReference>
<evidence type="ECO:0000313" key="4">
    <source>
        <dbReference type="Proteomes" id="UP000887560"/>
    </source>
</evidence>